<keyword evidence="3" id="KW-1185">Reference proteome</keyword>
<comment type="caution">
    <text evidence="2">The sequence shown here is derived from an EMBL/GenBank/DDBJ whole genome shotgun (WGS) entry which is preliminary data.</text>
</comment>
<accession>A0ABV0YNI6</accession>
<feature type="compositionally biased region" description="Basic and acidic residues" evidence="1">
    <location>
        <begin position="56"/>
        <end position="72"/>
    </location>
</feature>
<gene>
    <name evidence="2" type="ORF">AMECASPLE_009236</name>
</gene>
<feature type="region of interest" description="Disordered" evidence="1">
    <location>
        <begin position="22"/>
        <end position="90"/>
    </location>
</feature>
<protein>
    <submittedName>
        <fullName evidence="2">Uncharacterized protein</fullName>
    </submittedName>
</protein>
<dbReference type="EMBL" id="JAHRIP010038131">
    <property type="protein sequence ID" value="MEQ2294963.1"/>
    <property type="molecule type" value="Genomic_DNA"/>
</dbReference>
<organism evidence="2 3">
    <name type="scientific">Ameca splendens</name>
    <dbReference type="NCBI Taxonomy" id="208324"/>
    <lineage>
        <taxon>Eukaryota</taxon>
        <taxon>Metazoa</taxon>
        <taxon>Chordata</taxon>
        <taxon>Craniata</taxon>
        <taxon>Vertebrata</taxon>
        <taxon>Euteleostomi</taxon>
        <taxon>Actinopterygii</taxon>
        <taxon>Neopterygii</taxon>
        <taxon>Teleostei</taxon>
        <taxon>Neoteleostei</taxon>
        <taxon>Acanthomorphata</taxon>
        <taxon>Ovalentaria</taxon>
        <taxon>Atherinomorphae</taxon>
        <taxon>Cyprinodontiformes</taxon>
        <taxon>Goodeidae</taxon>
        <taxon>Ameca</taxon>
    </lineage>
</organism>
<evidence type="ECO:0000313" key="3">
    <source>
        <dbReference type="Proteomes" id="UP001469553"/>
    </source>
</evidence>
<reference evidence="2 3" key="1">
    <citation type="submission" date="2021-06" db="EMBL/GenBank/DDBJ databases">
        <authorList>
            <person name="Palmer J.M."/>
        </authorList>
    </citation>
    <scope>NUCLEOTIDE SEQUENCE [LARGE SCALE GENOMIC DNA]</scope>
    <source>
        <strain evidence="2 3">AS_MEX2019</strain>
        <tissue evidence="2">Muscle</tissue>
    </source>
</reference>
<sequence length="111" mass="12193">MFPFLFCLVSKTGDDLRSAMALAAPPQRDRGSTGPPSGTLLGLAPRTVPDIPVQQPERRGSSPPLRDPEHVATTEPMCSTSDPSYPDRGAWQHERDVMTSTPYCVLWDVRN</sequence>
<evidence type="ECO:0000256" key="1">
    <source>
        <dbReference type="SAM" id="MobiDB-lite"/>
    </source>
</evidence>
<name>A0ABV0YNI6_9TELE</name>
<proteinExistence type="predicted"/>
<dbReference type="Proteomes" id="UP001469553">
    <property type="component" value="Unassembled WGS sequence"/>
</dbReference>
<evidence type="ECO:0000313" key="2">
    <source>
        <dbReference type="EMBL" id="MEQ2294963.1"/>
    </source>
</evidence>